<dbReference type="Proteomes" id="UP000805085">
    <property type="component" value="Unassembled WGS sequence"/>
</dbReference>
<dbReference type="InterPro" id="IPR018691">
    <property type="entry name" value="DUF2188"/>
</dbReference>
<evidence type="ECO:0000313" key="2">
    <source>
        <dbReference type="Proteomes" id="UP000805085"/>
    </source>
</evidence>
<reference evidence="1 2" key="1">
    <citation type="journal article" date="2015" name="Int. J. Syst. Evol. Microbiol.">
        <title>Winogradskyella litoriviva sp. nov., isolated from coastal seawater.</title>
        <authorList>
            <person name="Nedashkovskaya O.I."/>
            <person name="Kukhlevskiy A.D."/>
            <person name="Zhukova N.V."/>
            <person name="Kim S.J."/>
            <person name="Rhee S.K."/>
            <person name="Mikhailov V.V."/>
        </authorList>
    </citation>
    <scope>NUCLEOTIDE SEQUENCE [LARGE SCALE GENOMIC DNA]</scope>
    <source>
        <strain evidence="1 2">KMM6491</strain>
    </source>
</reference>
<dbReference type="Pfam" id="PF09954">
    <property type="entry name" value="DUF2188"/>
    <property type="match status" value="1"/>
</dbReference>
<dbReference type="EMBL" id="JABRWQ010000002">
    <property type="protein sequence ID" value="NRD22714.1"/>
    <property type="molecule type" value="Genomic_DNA"/>
</dbReference>
<evidence type="ECO:0000313" key="1">
    <source>
        <dbReference type="EMBL" id="NRD22714.1"/>
    </source>
</evidence>
<name>A0ABX2E4K1_9FLAO</name>
<proteinExistence type="predicted"/>
<sequence>MKIVNILWLNCEIIYKFCSPTRKRTWHQHVVPYEDGWAVRRQGNKRVTSKHRKQRTAIIKAKKMVKRYDADVIIYRKISGILERISYAYESGIP</sequence>
<accession>A0ABX2E4K1</accession>
<gene>
    <name evidence="1" type="ORF">HNV10_05650</name>
</gene>
<keyword evidence="2" id="KW-1185">Reference proteome</keyword>
<organism evidence="1 2">
    <name type="scientific">Winogradskyella litoriviva</name>
    <dbReference type="NCBI Taxonomy" id="1220182"/>
    <lineage>
        <taxon>Bacteria</taxon>
        <taxon>Pseudomonadati</taxon>
        <taxon>Bacteroidota</taxon>
        <taxon>Flavobacteriia</taxon>
        <taxon>Flavobacteriales</taxon>
        <taxon>Flavobacteriaceae</taxon>
        <taxon>Winogradskyella</taxon>
    </lineage>
</organism>
<comment type="caution">
    <text evidence="1">The sequence shown here is derived from an EMBL/GenBank/DDBJ whole genome shotgun (WGS) entry which is preliminary data.</text>
</comment>
<protein>
    <submittedName>
        <fullName evidence="1">DUF2188 domain-containing protein</fullName>
    </submittedName>
</protein>